<sequence>MITSYDEYAAYYLIHEGAFQTLQDLYGASTPLGDFPSLHVAPLMLMGVFLHKYWKTLFWIFLPLAFIGATGTYLLKFHTVIGFLGGVALGYFGYYVLYQKVVHTYLNKFFIEKESL</sequence>
<keyword evidence="1" id="KW-1133">Transmembrane helix</keyword>
<dbReference type="EMBL" id="FNZH01000005">
    <property type="protein sequence ID" value="SEJ56376.1"/>
    <property type="molecule type" value="Genomic_DNA"/>
</dbReference>
<evidence type="ECO:0000256" key="1">
    <source>
        <dbReference type="SAM" id="Phobius"/>
    </source>
</evidence>
<protein>
    <recommendedName>
        <fullName evidence="4">PAP2 superfamily protein</fullName>
    </recommendedName>
</protein>
<evidence type="ECO:0000313" key="2">
    <source>
        <dbReference type="EMBL" id="SEJ56376.1"/>
    </source>
</evidence>
<organism evidence="2 3">
    <name type="scientific">Cyclobacterium xiamenense</name>
    <dbReference type="NCBI Taxonomy" id="1297121"/>
    <lineage>
        <taxon>Bacteria</taxon>
        <taxon>Pseudomonadati</taxon>
        <taxon>Bacteroidota</taxon>
        <taxon>Cytophagia</taxon>
        <taxon>Cytophagales</taxon>
        <taxon>Cyclobacteriaceae</taxon>
        <taxon>Cyclobacterium</taxon>
    </lineage>
</organism>
<keyword evidence="1" id="KW-0472">Membrane</keyword>
<accession>A0A1H6ZUQ0</accession>
<dbReference type="Proteomes" id="UP000199403">
    <property type="component" value="Unassembled WGS sequence"/>
</dbReference>
<name>A0A1H6ZUQ0_9BACT</name>
<reference evidence="3" key="1">
    <citation type="submission" date="2016-10" db="EMBL/GenBank/DDBJ databases">
        <authorList>
            <person name="Varghese N."/>
            <person name="Submissions S."/>
        </authorList>
    </citation>
    <scope>NUCLEOTIDE SEQUENCE [LARGE SCALE GENOMIC DNA]</scope>
    <source>
        <strain evidence="3">IBRC-M 10761</strain>
    </source>
</reference>
<proteinExistence type="predicted"/>
<dbReference type="AlphaFoldDB" id="A0A1H6ZUQ0"/>
<keyword evidence="1" id="KW-0812">Transmembrane</keyword>
<gene>
    <name evidence="2" type="ORF">SAMN05192553_105109</name>
</gene>
<evidence type="ECO:0008006" key="4">
    <source>
        <dbReference type="Google" id="ProtNLM"/>
    </source>
</evidence>
<evidence type="ECO:0000313" key="3">
    <source>
        <dbReference type="Proteomes" id="UP000199403"/>
    </source>
</evidence>
<feature type="transmembrane region" description="Helical" evidence="1">
    <location>
        <begin position="56"/>
        <end position="74"/>
    </location>
</feature>
<keyword evidence="3" id="KW-1185">Reference proteome</keyword>
<feature type="transmembrane region" description="Helical" evidence="1">
    <location>
        <begin position="80"/>
        <end position="98"/>
    </location>
</feature>